<dbReference type="SMART" id="SM01263">
    <property type="entry name" value="Leuk-A4-hydro_C"/>
    <property type="match status" value="1"/>
</dbReference>
<proteinExistence type="inferred from homology"/>
<feature type="binding site" evidence="10">
    <location>
        <position position="219"/>
    </location>
    <ligand>
        <name>Zn(2+)</name>
        <dbReference type="ChEBI" id="CHEBI:29105"/>
        <note>catalytic</note>
    </ligand>
</feature>
<evidence type="ECO:0000256" key="4">
    <source>
        <dbReference type="ARBA" id="ARBA00022670"/>
    </source>
</evidence>
<evidence type="ECO:0000256" key="7">
    <source>
        <dbReference type="ARBA" id="ARBA00022833"/>
    </source>
</evidence>
<keyword evidence="8" id="KW-0482">Metalloprotease</keyword>
<gene>
    <name evidence="12" type="ORF">C0Q70_15331</name>
</gene>
<dbReference type="GO" id="GO:0006508">
    <property type="term" value="P:proteolysis"/>
    <property type="evidence" value="ECO:0007669"/>
    <property type="project" value="UniProtKB-KW"/>
</dbReference>
<evidence type="ECO:0000256" key="3">
    <source>
        <dbReference type="ARBA" id="ARBA00022490"/>
    </source>
</evidence>
<keyword evidence="6" id="KW-0378">Hydrolase</keyword>
<comment type="subcellular location">
    <subcellularLocation>
        <location evidence="1">Cytoplasm</location>
    </subcellularLocation>
</comment>
<dbReference type="CDD" id="cd09599">
    <property type="entry name" value="M1_LTA4H"/>
    <property type="match status" value="1"/>
</dbReference>
<dbReference type="FunFam" id="1.10.390.10:FF:000003">
    <property type="entry name" value="Leukotriene A(4) hydrolase"/>
    <property type="match status" value="1"/>
</dbReference>
<feature type="active site" description="Proton donor" evidence="9">
    <location>
        <position position="287"/>
    </location>
</feature>
<dbReference type="InterPro" id="IPR016024">
    <property type="entry name" value="ARM-type_fold"/>
</dbReference>
<dbReference type="FunFam" id="1.25.40.320:FF:000001">
    <property type="entry name" value="Leukotriene A(4) hydrolase"/>
    <property type="match status" value="1"/>
</dbReference>
<reference evidence="12 13" key="1">
    <citation type="submission" date="2018-04" db="EMBL/GenBank/DDBJ databases">
        <title>The genome of golden apple snail Pomacea canaliculata provides insight into stress tolerance and invasive adaptation.</title>
        <authorList>
            <person name="Liu C."/>
            <person name="Liu B."/>
            <person name="Ren Y."/>
            <person name="Zhang Y."/>
            <person name="Wang H."/>
            <person name="Li S."/>
            <person name="Jiang F."/>
            <person name="Yin L."/>
            <person name="Zhang G."/>
            <person name="Qian W."/>
            <person name="Fan W."/>
        </authorList>
    </citation>
    <scope>NUCLEOTIDE SEQUENCE [LARGE SCALE GENOMIC DNA]</scope>
    <source>
        <strain evidence="12">SZHN2017</strain>
        <tissue evidence="12">Muscle</tissue>
    </source>
</reference>
<dbReference type="PANTHER" id="PTHR45726">
    <property type="entry name" value="LEUKOTRIENE A-4 HYDROLASE"/>
    <property type="match status" value="1"/>
</dbReference>
<accession>A0A2T7NUL5</accession>
<comment type="similarity">
    <text evidence="2">Belongs to the peptidase M1 family.</text>
</comment>
<protein>
    <recommendedName>
        <fullName evidence="11">Peptidase M1 leukotriene A4 hydrolase/aminopeptidase C-terminal domain-containing protein</fullName>
    </recommendedName>
</protein>
<evidence type="ECO:0000313" key="12">
    <source>
        <dbReference type="EMBL" id="PVD24845.1"/>
    </source>
</evidence>
<dbReference type="Pfam" id="PF01433">
    <property type="entry name" value="Peptidase_M1"/>
    <property type="match status" value="1"/>
</dbReference>
<feature type="binding site" evidence="10">
    <location>
        <position position="200"/>
    </location>
    <ligand>
        <name>Zn(2+)</name>
        <dbReference type="ChEBI" id="CHEBI:29105"/>
        <note>catalytic</note>
    </ligand>
</feature>
<dbReference type="EMBL" id="PZQS01000009">
    <property type="protein sequence ID" value="PVD24845.1"/>
    <property type="molecule type" value="Genomic_DNA"/>
</dbReference>
<evidence type="ECO:0000313" key="13">
    <source>
        <dbReference type="Proteomes" id="UP000245119"/>
    </source>
</evidence>
<keyword evidence="3" id="KW-0963">Cytoplasm</keyword>
<comment type="caution">
    <text evidence="12">The sequence shown here is derived from an EMBL/GenBank/DDBJ whole genome shotgun (WGS) entry which is preliminary data.</text>
</comment>
<keyword evidence="4" id="KW-0645">Protease</keyword>
<dbReference type="InterPro" id="IPR049980">
    <property type="entry name" value="LTA4H_cat"/>
</dbReference>
<dbReference type="FunFam" id="3.30.2010.30:FF:000001">
    <property type="entry name" value="Leukotriene A(4) hydrolase"/>
    <property type="match status" value="1"/>
</dbReference>
<dbReference type="InterPro" id="IPR045357">
    <property type="entry name" value="Aminopeptidase_N-like_N"/>
</dbReference>
<dbReference type="InterPro" id="IPR015211">
    <property type="entry name" value="Peptidase_M1_C"/>
</dbReference>
<dbReference type="InterPro" id="IPR038502">
    <property type="entry name" value="M1_LTA-4_hydro/amino_C_sf"/>
</dbReference>
<evidence type="ECO:0000256" key="1">
    <source>
        <dbReference type="ARBA" id="ARBA00004496"/>
    </source>
</evidence>
<dbReference type="GO" id="GO:0008270">
    <property type="term" value="F:zinc ion binding"/>
    <property type="evidence" value="ECO:0007669"/>
    <property type="project" value="InterPro"/>
</dbReference>
<dbReference type="OrthoDB" id="79562at2759"/>
<dbReference type="STRING" id="400727.A0A2T7NUL5"/>
<dbReference type="Pfam" id="PF09127">
    <property type="entry name" value="Leuk-A4-hydro_C"/>
    <property type="match status" value="1"/>
</dbReference>
<evidence type="ECO:0000256" key="8">
    <source>
        <dbReference type="ARBA" id="ARBA00023049"/>
    </source>
</evidence>
<keyword evidence="7 10" id="KW-0862">Zinc</keyword>
<dbReference type="AlphaFoldDB" id="A0A2T7NUL5"/>
<evidence type="ECO:0000256" key="2">
    <source>
        <dbReference type="ARBA" id="ARBA00010136"/>
    </source>
</evidence>
<dbReference type="SUPFAM" id="SSF63737">
    <property type="entry name" value="Leukotriene A4 hydrolase N-terminal domain"/>
    <property type="match status" value="1"/>
</dbReference>
<dbReference type="SUPFAM" id="SSF48371">
    <property type="entry name" value="ARM repeat"/>
    <property type="match status" value="1"/>
</dbReference>
<dbReference type="GO" id="GO:0070006">
    <property type="term" value="F:metalloaminopeptidase activity"/>
    <property type="evidence" value="ECO:0007669"/>
    <property type="project" value="UniProtKB-ARBA"/>
</dbReference>
<evidence type="ECO:0000256" key="5">
    <source>
        <dbReference type="ARBA" id="ARBA00022723"/>
    </source>
</evidence>
<dbReference type="Gene3D" id="1.25.40.320">
    <property type="entry name" value="Peptidase M1, leukotriene A4 hydrolase/aminopeptidase C-terminal domain"/>
    <property type="match status" value="1"/>
</dbReference>
<comment type="cofactor">
    <cofactor evidence="10">
        <name>Zn(2+)</name>
        <dbReference type="ChEBI" id="CHEBI:29105"/>
    </cofactor>
    <text evidence="10">Binds 1 zinc ion per subunit.</text>
</comment>
<dbReference type="InterPro" id="IPR001930">
    <property type="entry name" value="Peptidase_M1"/>
</dbReference>
<feature type="domain" description="Peptidase M1 leukotriene A4 hydrolase/aminopeptidase C-terminal" evidence="11">
    <location>
        <begin position="369"/>
        <end position="514"/>
    </location>
</feature>
<dbReference type="GO" id="GO:0005829">
    <property type="term" value="C:cytosol"/>
    <property type="evidence" value="ECO:0007669"/>
    <property type="project" value="TreeGrafter"/>
</dbReference>
<evidence type="ECO:0000256" key="10">
    <source>
        <dbReference type="PIRSR" id="PIRSR634015-3"/>
    </source>
</evidence>
<sequence length="518" mass="59108">MAALSDSDPCSYSKPDECSVTHIDLNLLVNFDAREVSGTAHLKVEKRQENAATLAIHARSFVPCQDTPAVKFTYTAKVSAPKGITVLMSAVRLQPVACEGDNSQLIHQFEQRVPIPSYLLAIVAGDLESRVIGPRSNTEKMLQTAEDLLGDYVWGQYDLLILPPSFPFGGMENPCLTFVTPTLLAGDRSLADVVAHEIAHSWTGNLVTNSTFQDFWLNEGHTVFVERKIISRLHGGEPLRTLLASEGWKALQETINQLYKANEPQYTRLIPDLRGVDPDEAFSIVPYEKGCALLFYLEDLLGGPDIFEPFLRAYVNHFKFKSISATEWKDFLFGYFKRETDQEKLRGVDWQKWFYAEGMPPIHPQYDTSLALPCEQLSTRWLTASDADLTMFLSSDFEQFSSLQKRIFISLLLEAKSPLTVPKLKQMESLYHLSKIKNSEIRFRWLRLCVKGQWEEAIPSALEFVTEQGRMKFVRPLYRDLYEWEASRQRAINNFLEHEREMHNTTAKLVAKDLHLSR</sequence>
<dbReference type="InterPro" id="IPR014782">
    <property type="entry name" value="Peptidase_M1_dom"/>
</dbReference>
<dbReference type="InterPro" id="IPR027268">
    <property type="entry name" value="Peptidase_M4/M1_CTD_sf"/>
</dbReference>
<dbReference type="Gene3D" id="3.30.2010.30">
    <property type="match status" value="1"/>
</dbReference>
<dbReference type="Pfam" id="PF17900">
    <property type="entry name" value="Peptidase_M1_N"/>
    <property type="match status" value="1"/>
</dbReference>
<dbReference type="PANTHER" id="PTHR45726:SF3">
    <property type="entry name" value="LEUKOTRIENE A-4 HYDROLASE"/>
    <property type="match status" value="1"/>
</dbReference>
<dbReference type="GO" id="GO:0043171">
    <property type="term" value="P:peptide catabolic process"/>
    <property type="evidence" value="ECO:0007669"/>
    <property type="project" value="TreeGrafter"/>
</dbReference>
<evidence type="ECO:0000259" key="11">
    <source>
        <dbReference type="SMART" id="SM01263"/>
    </source>
</evidence>
<dbReference type="SUPFAM" id="SSF55486">
    <property type="entry name" value="Metalloproteases ('zincins'), catalytic domain"/>
    <property type="match status" value="1"/>
</dbReference>
<evidence type="ECO:0000256" key="6">
    <source>
        <dbReference type="ARBA" id="ARBA00022801"/>
    </source>
</evidence>
<feature type="binding site" evidence="10">
    <location>
        <position position="196"/>
    </location>
    <ligand>
        <name>Zn(2+)</name>
        <dbReference type="ChEBI" id="CHEBI:29105"/>
        <note>catalytic</note>
    </ligand>
</feature>
<organism evidence="12 13">
    <name type="scientific">Pomacea canaliculata</name>
    <name type="common">Golden apple snail</name>
    <dbReference type="NCBI Taxonomy" id="400727"/>
    <lineage>
        <taxon>Eukaryota</taxon>
        <taxon>Metazoa</taxon>
        <taxon>Spiralia</taxon>
        <taxon>Lophotrochozoa</taxon>
        <taxon>Mollusca</taxon>
        <taxon>Gastropoda</taxon>
        <taxon>Caenogastropoda</taxon>
        <taxon>Architaenioglossa</taxon>
        <taxon>Ampullarioidea</taxon>
        <taxon>Ampullariidae</taxon>
        <taxon>Pomacea</taxon>
    </lineage>
</organism>
<name>A0A2T7NUL5_POMCA</name>
<keyword evidence="13" id="KW-1185">Reference proteome</keyword>
<dbReference type="PRINTS" id="PR00756">
    <property type="entry name" value="ALADIPTASE"/>
</dbReference>
<dbReference type="InterPro" id="IPR034015">
    <property type="entry name" value="M1_LTA4H"/>
</dbReference>
<feature type="active site" description="Proton acceptor" evidence="9">
    <location>
        <position position="197"/>
    </location>
</feature>
<dbReference type="Gene3D" id="2.60.40.1730">
    <property type="entry name" value="tricorn interacting facor f3 domain"/>
    <property type="match status" value="1"/>
</dbReference>
<dbReference type="Proteomes" id="UP000245119">
    <property type="component" value="Linkage Group LG9"/>
</dbReference>
<dbReference type="Gene3D" id="1.10.390.10">
    <property type="entry name" value="Neutral Protease Domain 2"/>
    <property type="match status" value="1"/>
</dbReference>
<evidence type="ECO:0000256" key="9">
    <source>
        <dbReference type="PIRSR" id="PIRSR634015-1"/>
    </source>
</evidence>
<keyword evidence="5 10" id="KW-0479">Metal-binding</keyword>
<dbReference type="GO" id="GO:0004301">
    <property type="term" value="F:epoxide hydrolase activity"/>
    <property type="evidence" value="ECO:0007669"/>
    <property type="project" value="TreeGrafter"/>
</dbReference>
<dbReference type="InterPro" id="IPR042097">
    <property type="entry name" value="Aminopeptidase_N-like_N_sf"/>
</dbReference>